<evidence type="ECO:0000256" key="3">
    <source>
        <dbReference type="ARBA" id="ARBA00022840"/>
    </source>
</evidence>
<comment type="caution">
    <text evidence="5">The sequence shown here is derived from an EMBL/GenBank/DDBJ whole genome shotgun (WGS) entry which is preliminary data.</text>
</comment>
<dbReference type="RefSeq" id="WP_170165565.1">
    <property type="nucleotide sequence ID" value="NZ_RKHJ01000001.1"/>
</dbReference>
<organism evidence="5 6">
    <name type="scientific">Agrococcus jenensis</name>
    <dbReference type="NCBI Taxonomy" id="46353"/>
    <lineage>
        <taxon>Bacteria</taxon>
        <taxon>Bacillati</taxon>
        <taxon>Actinomycetota</taxon>
        <taxon>Actinomycetes</taxon>
        <taxon>Micrococcales</taxon>
        <taxon>Microbacteriaceae</taxon>
        <taxon>Agrococcus</taxon>
    </lineage>
</organism>
<dbReference type="PANTHER" id="PTHR42939:SF1">
    <property type="entry name" value="ABC TRANSPORTER ATP-BINDING PROTEIN ALBC-RELATED"/>
    <property type="match status" value="1"/>
</dbReference>
<accession>A0A3N2ASL8</accession>
<dbReference type="InterPro" id="IPR027417">
    <property type="entry name" value="P-loop_NTPase"/>
</dbReference>
<dbReference type="PANTHER" id="PTHR42939">
    <property type="entry name" value="ABC TRANSPORTER ATP-BINDING PROTEIN ALBC-RELATED"/>
    <property type="match status" value="1"/>
</dbReference>
<evidence type="ECO:0000259" key="4">
    <source>
        <dbReference type="Pfam" id="PF00005"/>
    </source>
</evidence>
<dbReference type="AlphaFoldDB" id="A0A3N2ASL8"/>
<keyword evidence="3" id="KW-0067">ATP-binding</keyword>
<reference evidence="5 6" key="1">
    <citation type="submission" date="2018-11" db="EMBL/GenBank/DDBJ databases">
        <title>Sequencing the genomes of 1000 actinobacteria strains.</title>
        <authorList>
            <person name="Klenk H.-P."/>
        </authorList>
    </citation>
    <scope>NUCLEOTIDE SEQUENCE [LARGE SCALE GENOMIC DNA]</scope>
    <source>
        <strain evidence="5 6">DSM 9580</strain>
    </source>
</reference>
<keyword evidence="2" id="KW-0547">Nucleotide-binding</keyword>
<dbReference type="GO" id="GO:0005524">
    <property type="term" value="F:ATP binding"/>
    <property type="evidence" value="ECO:0007669"/>
    <property type="project" value="UniProtKB-KW"/>
</dbReference>
<dbReference type="EMBL" id="RKHJ01000001">
    <property type="protein sequence ID" value="ROR66047.1"/>
    <property type="molecule type" value="Genomic_DNA"/>
</dbReference>
<evidence type="ECO:0000313" key="5">
    <source>
        <dbReference type="EMBL" id="ROR66047.1"/>
    </source>
</evidence>
<sequence>MAIEVRGVGAVRRGRRAVPVPDLSLGGPGLVRVRGANGAGKSTLIELLAGGIAPAVGEVRICGVRADARAARGLRRVCRTEIALLGHVALRRHATLFARAAAVPALEALGALADEGLADRLDDRVDALSTGEARRAWMRLTTLGAAPVLLLDEPLLGVDEAAAEALRERIDAWAVERLVVVVDHGRRDWGGRALDLSQPRARISP</sequence>
<evidence type="ECO:0000256" key="1">
    <source>
        <dbReference type="ARBA" id="ARBA00022448"/>
    </source>
</evidence>
<dbReference type="Proteomes" id="UP000275456">
    <property type="component" value="Unassembled WGS sequence"/>
</dbReference>
<keyword evidence="6" id="KW-1185">Reference proteome</keyword>
<dbReference type="SUPFAM" id="SSF52540">
    <property type="entry name" value="P-loop containing nucleoside triphosphate hydrolases"/>
    <property type="match status" value="1"/>
</dbReference>
<dbReference type="Pfam" id="PF00005">
    <property type="entry name" value="ABC_tran"/>
    <property type="match status" value="1"/>
</dbReference>
<evidence type="ECO:0000313" key="6">
    <source>
        <dbReference type="Proteomes" id="UP000275456"/>
    </source>
</evidence>
<dbReference type="GO" id="GO:0016887">
    <property type="term" value="F:ATP hydrolysis activity"/>
    <property type="evidence" value="ECO:0007669"/>
    <property type="project" value="InterPro"/>
</dbReference>
<name>A0A3N2ASL8_9MICO</name>
<feature type="domain" description="ABC transporter" evidence="4">
    <location>
        <begin position="31"/>
        <end position="155"/>
    </location>
</feature>
<evidence type="ECO:0000256" key="2">
    <source>
        <dbReference type="ARBA" id="ARBA00022741"/>
    </source>
</evidence>
<proteinExistence type="predicted"/>
<dbReference type="InterPro" id="IPR051782">
    <property type="entry name" value="ABC_Transporter_VariousFunc"/>
</dbReference>
<gene>
    <name evidence="5" type="ORF">EDD26_1422</name>
</gene>
<keyword evidence="1" id="KW-0813">Transport</keyword>
<dbReference type="Gene3D" id="3.40.50.300">
    <property type="entry name" value="P-loop containing nucleotide triphosphate hydrolases"/>
    <property type="match status" value="1"/>
</dbReference>
<dbReference type="InterPro" id="IPR003439">
    <property type="entry name" value="ABC_transporter-like_ATP-bd"/>
</dbReference>
<protein>
    <submittedName>
        <fullName evidence="5">Heme exporter protein A</fullName>
    </submittedName>
</protein>